<reference evidence="1" key="2">
    <citation type="journal article" date="2022" name="Microbiol. Resour. Announc.">
        <title>Metagenome Sequencing to Explore Phylogenomics of Terrestrial Cyanobacteria.</title>
        <authorList>
            <person name="Ward R.D."/>
            <person name="Stajich J.E."/>
            <person name="Johansen J.R."/>
            <person name="Huntemann M."/>
            <person name="Clum A."/>
            <person name="Foster B."/>
            <person name="Foster B."/>
            <person name="Roux S."/>
            <person name="Palaniappan K."/>
            <person name="Varghese N."/>
            <person name="Mukherjee S."/>
            <person name="Reddy T.B.K."/>
            <person name="Daum C."/>
            <person name="Copeland A."/>
            <person name="Chen I.A."/>
            <person name="Ivanova N.N."/>
            <person name="Kyrpides N.C."/>
            <person name="Shapiro N."/>
            <person name="Eloe-Fadrosh E.A."/>
            <person name="Pietrasiak N."/>
        </authorList>
    </citation>
    <scope>NUCLEOTIDE SEQUENCE</scope>
    <source>
        <strain evidence="1">UHER 2000/2452</strain>
    </source>
</reference>
<dbReference type="AlphaFoldDB" id="A0A951QCJ6"/>
<sequence length="66" mass="7170">MTTAIALPFTAAPHFMQRFGTPAFVDQAIQANHERQKVLAGGVWCAQFNPDGSSKEILYGTDKCGK</sequence>
<organism evidence="1 2">
    <name type="scientific">Drouetiella hepatica Uher 2000/2452</name>
    <dbReference type="NCBI Taxonomy" id="904376"/>
    <lineage>
        <taxon>Bacteria</taxon>
        <taxon>Bacillati</taxon>
        <taxon>Cyanobacteriota</taxon>
        <taxon>Cyanophyceae</taxon>
        <taxon>Oculatellales</taxon>
        <taxon>Oculatellaceae</taxon>
        <taxon>Drouetiella</taxon>
    </lineage>
</organism>
<protein>
    <submittedName>
        <fullName evidence="1">Uncharacterized protein</fullName>
    </submittedName>
</protein>
<reference evidence="1" key="1">
    <citation type="submission" date="2021-05" db="EMBL/GenBank/DDBJ databases">
        <authorList>
            <person name="Pietrasiak N."/>
            <person name="Ward R."/>
            <person name="Stajich J.E."/>
            <person name="Kurbessoian T."/>
        </authorList>
    </citation>
    <scope>NUCLEOTIDE SEQUENCE</scope>
    <source>
        <strain evidence="1">UHER 2000/2452</strain>
    </source>
</reference>
<evidence type="ECO:0000313" key="2">
    <source>
        <dbReference type="Proteomes" id="UP000757435"/>
    </source>
</evidence>
<comment type="caution">
    <text evidence="1">The sequence shown here is derived from an EMBL/GenBank/DDBJ whole genome shotgun (WGS) entry which is preliminary data.</text>
</comment>
<accession>A0A951QCJ6</accession>
<proteinExistence type="predicted"/>
<dbReference type="Proteomes" id="UP000757435">
    <property type="component" value="Unassembled WGS sequence"/>
</dbReference>
<evidence type="ECO:0000313" key="1">
    <source>
        <dbReference type="EMBL" id="MBW4660283.1"/>
    </source>
</evidence>
<dbReference type="EMBL" id="JAHHHD010000019">
    <property type="protein sequence ID" value="MBW4660283.1"/>
    <property type="molecule type" value="Genomic_DNA"/>
</dbReference>
<gene>
    <name evidence="1" type="ORF">KME15_16530</name>
</gene>
<name>A0A951QCJ6_9CYAN</name>